<evidence type="ECO:0000256" key="1">
    <source>
        <dbReference type="SAM" id="MobiDB-lite"/>
    </source>
</evidence>
<evidence type="ECO:0000313" key="2">
    <source>
        <dbReference type="EMBL" id="OIN11493.1"/>
    </source>
</evidence>
<reference evidence="3 5" key="2">
    <citation type="submission" date="2016-10" db="EMBL/GenBank/DDBJ databases">
        <authorList>
            <person name="Varghese N."/>
            <person name="Submissions S."/>
        </authorList>
    </citation>
    <scope>NUCLEOTIDE SEQUENCE [LARGE SCALE GENOMIC DNA]</scope>
    <source>
        <strain evidence="3 5">BS2774</strain>
    </source>
</reference>
<dbReference type="EMBL" id="MDGK01000015">
    <property type="protein sequence ID" value="OIN11493.1"/>
    <property type="molecule type" value="Genomic_DNA"/>
</dbReference>
<dbReference type="AlphaFoldDB" id="A0A1H0VGJ7"/>
<organism evidence="2 4">
    <name type="scientific">Pseudomonas extremorientalis</name>
    <dbReference type="NCBI Taxonomy" id="169669"/>
    <lineage>
        <taxon>Bacteria</taxon>
        <taxon>Pseudomonadati</taxon>
        <taxon>Pseudomonadota</taxon>
        <taxon>Gammaproteobacteria</taxon>
        <taxon>Pseudomonadales</taxon>
        <taxon>Pseudomonadaceae</taxon>
        <taxon>Pseudomonas</taxon>
    </lineage>
</organism>
<evidence type="ECO:0000313" key="3">
    <source>
        <dbReference type="EMBL" id="SDP77338.1"/>
    </source>
</evidence>
<evidence type="ECO:0000313" key="4">
    <source>
        <dbReference type="Proteomes" id="UP000181686"/>
    </source>
</evidence>
<evidence type="ECO:0000313" key="5">
    <source>
        <dbReference type="Proteomes" id="UP000182654"/>
    </source>
</evidence>
<name>A0A1H0VGJ7_9PSED</name>
<proteinExistence type="predicted"/>
<reference evidence="2 4" key="1">
    <citation type="submission" date="2016-08" db="EMBL/GenBank/DDBJ databases">
        <title>Draft genome sequence of the type strain of Pseudomonas extremorientalis LMG 19695T isolated from drinking water reservoir.</title>
        <authorList>
            <person name="Tambong J.T."/>
        </authorList>
    </citation>
    <scope>NUCLEOTIDE SEQUENCE [LARGE SCALE GENOMIC DNA]</scope>
    <source>
        <strain evidence="2 4">LMG 19695</strain>
    </source>
</reference>
<keyword evidence="5" id="KW-1185">Reference proteome</keyword>
<dbReference type="Proteomes" id="UP000182654">
    <property type="component" value="Chromosome I"/>
</dbReference>
<sequence>MVKLGEISAIDRWLEMSRMQELVEALGGGADDIAQKDRGEQCQEKPGYAGFESDKSQIKF</sequence>
<protein>
    <submittedName>
        <fullName evidence="2">Uncharacterized protein</fullName>
    </submittedName>
</protein>
<gene>
    <name evidence="2" type="ORF">BFN10_05200</name>
    <name evidence="3" type="ORF">SAMN04490184_4808</name>
</gene>
<dbReference type="Proteomes" id="UP000181686">
    <property type="component" value="Unassembled WGS sequence"/>
</dbReference>
<accession>A0A1H0VGJ7</accession>
<feature type="region of interest" description="Disordered" evidence="1">
    <location>
        <begin position="40"/>
        <end position="60"/>
    </location>
</feature>
<dbReference type="EMBL" id="LT629708">
    <property type="protein sequence ID" value="SDP77338.1"/>
    <property type="molecule type" value="Genomic_DNA"/>
</dbReference>